<dbReference type="InterPro" id="IPR016169">
    <property type="entry name" value="FAD-bd_PCMH_sub2"/>
</dbReference>
<sequence>MRRWNGWGEESTVVELPAHGAGFLAEKIGTGQVLPDASLEQVLAQVPASRLGEPHALISVDAEVRVRHARGQSLPDWLAVREGRFEVFPDGVALPESAEQIRELLTWAQQQDVILIPYGGGTSVAGHINPQAGDKPVVTLSLERMNKLLELDEQSLIATFGPGANGPQVESQLRARGYTLGHYPQSWELSTLGGWVASRSSGQQSLRYGRIEQLFAGGSVETFAGTLTIPTFPASAAGPDLREMLLGSEGRFGVISEVRVRVSKLAEAENFYAVFLPDWPRALQAIRSLVQARVPLSMLRLSNAVETETQLALAGHPAQIAWLERYLALRGAGDGKCMMTFGVTGNRQQNALSLKQAKKQLKGFGGVFTGTLLGKKWAEGRFRFPYLRHGLWEAGYAVDTLETSTDWSNVDDLLNKLEHSLRTALEDEGERVHVFTHLSHVYGQGSSIYTSYAFRPGSSYATALERWKKLKHSACQTIVNNHGTISHQHGVGRDHAPYLAVEKGELGIAALQALSTHFDPEKRLAPGVLLVK</sequence>
<evidence type="ECO:0000256" key="4">
    <source>
        <dbReference type="PIRSR" id="PIRSR625650-1"/>
    </source>
</evidence>
<dbReference type="Pfam" id="PF01565">
    <property type="entry name" value="FAD_binding_4"/>
    <property type="match status" value="1"/>
</dbReference>
<feature type="active site" description="Proton donor/acceptor" evidence="4">
    <location>
        <position position="449"/>
    </location>
</feature>
<dbReference type="InterPro" id="IPR004113">
    <property type="entry name" value="FAD-bd_oxidored_4_C"/>
</dbReference>
<dbReference type="SUPFAM" id="SSF55103">
    <property type="entry name" value="FAD-linked oxidases, C-terminal domain"/>
    <property type="match status" value="1"/>
</dbReference>
<keyword evidence="3 6" id="KW-0274">FAD</keyword>
<evidence type="ECO:0000259" key="8">
    <source>
        <dbReference type="PROSITE" id="PS51387"/>
    </source>
</evidence>
<dbReference type="InterPro" id="IPR025650">
    <property type="entry name" value="Alkyl-DHAP_Synthase"/>
</dbReference>
<organism evidence="9 10">
    <name type="scientific">Pseudomonas pohangensis</name>
    <dbReference type="NCBI Taxonomy" id="364197"/>
    <lineage>
        <taxon>Bacteria</taxon>
        <taxon>Pseudomonadati</taxon>
        <taxon>Pseudomonadota</taxon>
        <taxon>Gammaproteobacteria</taxon>
        <taxon>Pseudomonadales</taxon>
        <taxon>Pseudomonadaceae</taxon>
        <taxon>Pseudomonas</taxon>
    </lineage>
</organism>
<proteinExistence type="inferred from homology"/>
<evidence type="ECO:0000256" key="1">
    <source>
        <dbReference type="ARBA" id="ARBA00008000"/>
    </source>
</evidence>
<evidence type="ECO:0000313" key="9">
    <source>
        <dbReference type="EMBL" id="SDU18654.1"/>
    </source>
</evidence>
<keyword evidence="10" id="KW-1185">Reference proteome</keyword>
<dbReference type="RefSeq" id="WP_090195200.1">
    <property type="nucleotide sequence ID" value="NZ_LT629785.1"/>
</dbReference>
<dbReference type="InterPro" id="IPR016166">
    <property type="entry name" value="FAD-bd_PCMH"/>
</dbReference>
<evidence type="ECO:0000256" key="6">
    <source>
        <dbReference type="PIRSR" id="PIRSR625650-3"/>
    </source>
</evidence>
<feature type="domain" description="FAD-binding PCMH-type" evidence="8">
    <location>
        <begin position="85"/>
        <end position="265"/>
    </location>
</feature>
<dbReference type="PANTHER" id="PTHR46568:SF1">
    <property type="entry name" value="ALKYLDIHYDROXYACETONEPHOSPHATE SYNTHASE, PEROXISOMAL"/>
    <property type="match status" value="1"/>
</dbReference>
<dbReference type="AlphaFoldDB" id="A0A1H2GGI0"/>
<evidence type="ECO:0000256" key="5">
    <source>
        <dbReference type="PIRSR" id="PIRSR625650-2"/>
    </source>
</evidence>
<dbReference type="Gene3D" id="3.30.43.10">
    <property type="entry name" value="Uridine Diphospho-n-acetylenolpyruvylglucosamine Reductase, domain 2"/>
    <property type="match status" value="1"/>
</dbReference>
<comment type="similarity">
    <text evidence="1">Belongs to the FAD-binding oxidoreductase/transferase type 4 family.</text>
</comment>
<evidence type="ECO:0000256" key="3">
    <source>
        <dbReference type="ARBA" id="ARBA00022827"/>
    </source>
</evidence>
<comment type="cofactor">
    <cofactor evidence="6">
        <name>FAD</name>
        <dbReference type="ChEBI" id="CHEBI:57692"/>
    </cofactor>
</comment>
<dbReference type="PANTHER" id="PTHR46568">
    <property type="entry name" value="ALKYLDIHYDROXYACETONEPHOSPHATE SYNTHASE, PEROXISOMAL"/>
    <property type="match status" value="1"/>
</dbReference>
<dbReference type="EMBL" id="LT629785">
    <property type="protein sequence ID" value="SDU18654.1"/>
    <property type="molecule type" value="Genomic_DNA"/>
</dbReference>
<dbReference type="GO" id="GO:0008610">
    <property type="term" value="P:lipid biosynthetic process"/>
    <property type="evidence" value="ECO:0007669"/>
    <property type="project" value="InterPro"/>
</dbReference>
<keyword evidence="2" id="KW-0285">Flavoprotein</keyword>
<dbReference type="GO" id="GO:0008609">
    <property type="term" value="F:alkylglycerone-phosphate synthase activity"/>
    <property type="evidence" value="ECO:0007669"/>
    <property type="project" value="InterPro"/>
</dbReference>
<name>A0A1H2GGI0_9PSED</name>
<evidence type="ECO:0000313" key="10">
    <source>
        <dbReference type="Proteomes" id="UP000243232"/>
    </source>
</evidence>
<evidence type="ECO:0000256" key="7">
    <source>
        <dbReference type="PIRSR" id="PIRSR625650-4"/>
    </source>
</evidence>
<dbReference type="GO" id="GO:0071949">
    <property type="term" value="F:FAD binding"/>
    <property type="evidence" value="ECO:0007669"/>
    <property type="project" value="InterPro"/>
</dbReference>
<evidence type="ECO:0000256" key="2">
    <source>
        <dbReference type="ARBA" id="ARBA00022630"/>
    </source>
</evidence>
<dbReference type="OrthoDB" id="9811557at2"/>
<dbReference type="STRING" id="364197.SAMN05216296_2277"/>
<dbReference type="InterPro" id="IPR016164">
    <property type="entry name" value="FAD-linked_Oxase-like_C"/>
</dbReference>
<dbReference type="Proteomes" id="UP000243232">
    <property type="component" value="Chromosome I"/>
</dbReference>
<dbReference type="InterPro" id="IPR036318">
    <property type="entry name" value="FAD-bd_PCMH-like_sf"/>
</dbReference>
<dbReference type="Pfam" id="PF02913">
    <property type="entry name" value="FAD-oxidase_C"/>
    <property type="match status" value="1"/>
</dbReference>
<protein>
    <submittedName>
        <fullName evidence="9">Alkyldihydroxyacetonephosphate synthase</fullName>
    </submittedName>
</protein>
<reference evidence="10" key="1">
    <citation type="submission" date="2016-10" db="EMBL/GenBank/DDBJ databases">
        <authorList>
            <person name="Varghese N."/>
            <person name="Submissions S."/>
        </authorList>
    </citation>
    <scope>NUCLEOTIDE SEQUENCE [LARGE SCALE GENOMIC DNA]</scope>
    <source>
        <strain evidence="10">DSM 17875</strain>
    </source>
</reference>
<accession>A0A1H2GGI0</accession>
<dbReference type="Gene3D" id="3.30.70.3450">
    <property type="match status" value="1"/>
</dbReference>
<feature type="binding site" evidence="6">
    <location>
        <begin position="117"/>
        <end position="123"/>
    </location>
    <ligand>
        <name>FAD</name>
        <dbReference type="ChEBI" id="CHEBI:57692"/>
    </ligand>
</feature>
<dbReference type="Gene3D" id="3.30.300.330">
    <property type="match status" value="1"/>
</dbReference>
<dbReference type="InterPro" id="IPR006094">
    <property type="entry name" value="Oxid_FAD_bind_N"/>
</dbReference>
<dbReference type="Gene3D" id="3.30.465.10">
    <property type="match status" value="1"/>
</dbReference>
<dbReference type="PROSITE" id="PS51387">
    <property type="entry name" value="FAD_PCMH"/>
    <property type="match status" value="1"/>
</dbReference>
<feature type="binding site" evidence="6">
    <location>
        <begin position="249"/>
        <end position="255"/>
    </location>
    <ligand>
        <name>FAD</name>
        <dbReference type="ChEBI" id="CHEBI:57692"/>
    </ligand>
</feature>
<dbReference type="SUPFAM" id="SSF56176">
    <property type="entry name" value="FAD-binding/transporter-associated domain-like"/>
    <property type="match status" value="1"/>
</dbReference>
<feature type="site" description="Important for enzyme activity" evidence="7">
    <location>
        <position position="300"/>
    </location>
</feature>
<feature type="binding site" evidence="5">
    <location>
        <position position="388"/>
    </location>
    <ligand>
        <name>substrate</name>
    </ligand>
</feature>
<dbReference type="InterPro" id="IPR016167">
    <property type="entry name" value="FAD-bd_PCMH_sub1"/>
</dbReference>
<gene>
    <name evidence="9" type="ORF">SAMN05216296_2277</name>
</gene>